<keyword evidence="3" id="KW-0479">Metal-binding</keyword>
<dbReference type="EMBL" id="JACJKY010000003">
    <property type="protein sequence ID" value="MBM6920004.1"/>
    <property type="molecule type" value="Genomic_DNA"/>
</dbReference>
<dbReference type="Pfam" id="PF01327">
    <property type="entry name" value="Pep_deformylase"/>
    <property type="match status" value="1"/>
</dbReference>
<evidence type="ECO:0000256" key="3">
    <source>
        <dbReference type="HAMAP-Rule" id="MF_00163"/>
    </source>
</evidence>
<accession>A0A939BCE4</accession>
<dbReference type="InterPro" id="IPR023635">
    <property type="entry name" value="Peptide_deformylase"/>
</dbReference>
<proteinExistence type="inferred from homology"/>
<comment type="cofactor">
    <cofactor evidence="3">
        <name>Fe(2+)</name>
        <dbReference type="ChEBI" id="CHEBI:29033"/>
    </cofactor>
    <text evidence="3">Binds 1 Fe(2+) ion.</text>
</comment>
<dbReference type="InterPro" id="IPR036821">
    <property type="entry name" value="Peptide_deformylase_sf"/>
</dbReference>
<protein>
    <recommendedName>
        <fullName evidence="3">Peptide deformylase</fullName>
        <shortName evidence="3">PDF</shortName>
        <ecNumber evidence="3">3.5.1.88</ecNumber>
    </recommendedName>
    <alternativeName>
        <fullName evidence="3">Polypeptide deformylase</fullName>
    </alternativeName>
</protein>
<dbReference type="PRINTS" id="PR01576">
    <property type="entry name" value="PDEFORMYLASE"/>
</dbReference>
<feature type="binding site" evidence="3">
    <location>
        <position position="91"/>
    </location>
    <ligand>
        <name>Fe cation</name>
        <dbReference type="ChEBI" id="CHEBI:24875"/>
    </ligand>
</feature>
<keyword evidence="5" id="KW-1185">Reference proteome</keyword>
<dbReference type="PANTHER" id="PTHR10458">
    <property type="entry name" value="PEPTIDE DEFORMYLASE"/>
    <property type="match status" value="1"/>
</dbReference>
<sequence>MAKRNIVVFEKDEDQILRKRSREVTVFDKKLHDLLDDMRETMYANDGVGLAAVQVGILKRVVVIDCGDRLYELVNPEIIETDGEQTGTEGCLSFPEEYGEVTRPNHVKVRAFDRDGNEYEAEGTELLARAFCHEIDHLNGVLFPDHATEMYETEESFKNKRKRRR</sequence>
<evidence type="ECO:0000256" key="1">
    <source>
        <dbReference type="ARBA" id="ARBA00010759"/>
    </source>
</evidence>
<reference evidence="4" key="2">
    <citation type="journal article" date="2021" name="Sci. Rep.">
        <title>The distribution of antibiotic resistance genes in chicken gut microbiota commensals.</title>
        <authorList>
            <person name="Juricova H."/>
            <person name="Matiasovicova J."/>
            <person name="Kubasova T."/>
            <person name="Cejkova D."/>
            <person name="Rychlik I."/>
        </authorList>
    </citation>
    <scope>NUCLEOTIDE SEQUENCE</scope>
    <source>
        <strain evidence="4">An559</strain>
    </source>
</reference>
<organism evidence="4 5">
    <name type="scientific">Merdimmobilis hominis</name>
    <dbReference type="NCBI Taxonomy" id="2897707"/>
    <lineage>
        <taxon>Bacteria</taxon>
        <taxon>Bacillati</taxon>
        <taxon>Bacillota</taxon>
        <taxon>Clostridia</taxon>
        <taxon>Eubacteriales</taxon>
        <taxon>Oscillospiraceae</taxon>
        <taxon>Merdimmobilis</taxon>
    </lineage>
</organism>
<name>A0A939BCE4_9FIRM</name>
<reference evidence="4" key="1">
    <citation type="submission" date="2020-08" db="EMBL/GenBank/DDBJ databases">
        <authorList>
            <person name="Cejkova D."/>
            <person name="Kubasova T."/>
            <person name="Jahodarova E."/>
            <person name="Rychlik I."/>
        </authorList>
    </citation>
    <scope>NUCLEOTIDE SEQUENCE</scope>
    <source>
        <strain evidence="4">An559</strain>
    </source>
</reference>
<dbReference type="Proteomes" id="UP000774750">
    <property type="component" value="Unassembled WGS sequence"/>
</dbReference>
<dbReference type="GO" id="GO:0046872">
    <property type="term" value="F:metal ion binding"/>
    <property type="evidence" value="ECO:0007669"/>
    <property type="project" value="UniProtKB-KW"/>
</dbReference>
<dbReference type="Gene3D" id="3.90.45.10">
    <property type="entry name" value="Peptide deformylase"/>
    <property type="match status" value="1"/>
</dbReference>
<dbReference type="PIRSF" id="PIRSF004749">
    <property type="entry name" value="Pep_def"/>
    <property type="match status" value="1"/>
</dbReference>
<evidence type="ECO:0000313" key="4">
    <source>
        <dbReference type="EMBL" id="MBM6920004.1"/>
    </source>
</evidence>
<feature type="binding site" evidence="3">
    <location>
        <position position="133"/>
    </location>
    <ligand>
        <name>Fe cation</name>
        <dbReference type="ChEBI" id="CHEBI:24875"/>
    </ligand>
</feature>
<dbReference type="AlphaFoldDB" id="A0A939BCE4"/>
<feature type="active site" evidence="3">
    <location>
        <position position="134"/>
    </location>
</feature>
<comment type="caution">
    <text evidence="4">The sequence shown here is derived from an EMBL/GenBank/DDBJ whole genome shotgun (WGS) entry which is preliminary data.</text>
</comment>
<dbReference type="NCBIfam" id="NF001159">
    <property type="entry name" value="PRK00150.1-3"/>
    <property type="match status" value="1"/>
</dbReference>
<dbReference type="CDD" id="cd00487">
    <property type="entry name" value="Pep_deformylase"/>
    <property type="match status" value="1"/>
</dbReference>
<dbReference type="NCBIfam" id="TIGR00079">
    <property type="entry name" value="pept_deformyl"/>
    <property type="match status" value="1"/>
</dbReference>
<dbReference type="SUPFAM" id="SSF56420">
    <property type="entry name" value="Peptide deformylase"/>
    <property type="match status" value="1"/>
</dbReference>
<comment type="function">
    <text evidence="3">Removes the formyl group from the N-terminal Met of newly synthesized proteins. Requires at least a dipeptide for an efficient rate of reaction. N-terminal L-methionine is a prerequisite for activity but the enzyme has broad specificity at other positions.</text>
</comment>
<comment type="similarity">
    <text evidence="1 3">Belongs to the polypeptide deformylase family.</text>
</comment>
<gene>
    <name evidence="3 4" type="primary">def</name>
    <name evidence="4" type="ORF">H6A12_02360</name>
</gene>
<keyword evidence="2 3" id="KW-0408">Iron</keyword>
<comment type="catalytic activity">
    <reaction evidence="3">
        <text>N-terminal N-formyl-L-methionyl-[peptide] + H2O = N-terminal L-methionyl-[peptide] + formate</text>
        <dbReference type="Rhea" id="RHEA:24420"/>
        <dbReference type="Rhea" id="RHEA-COMP:10639"/>
        <dbReference type="Rhea" id="RHEA-COMP:10640"/>
        <dbReference type="ChEBI" id="CHEBI:15377"/>
        <dbReference type="ChEBI" id="CHEBI:15740"/>
        <dbReference type="ChEBI" id="CHEBI:49298"/>
        <dbReference type="ChEBI" id="CHEBI:64731"/>
        <dbReference type="EC" id="3.5.1.88"/>
    </reaction>
</comment>
<dbReference type="RefSeq" id="WP_204444380.1">
    <property type="nucleotide sequence ID" value="NZ_JACJKY010000003.1"/>
</dbReference>
<keyword evidence="3" id="KW-0648">Protein biosynthesis</keyword>
<dbReference type="GO" id="GO:0042586">
    <property type="term" value="F:peptide deformylase activity"/>
    <property type="evidence" value="ECO:0007669"/>
    <property type="project" value="UniProtKB-UniRule"/>
</dbReference>
<evidence type="ECO:0000256" key="2">
    <source>
        <dbReference type="ARBA" id="ARBA00023004"/>
    </source>
</evidence>
<evidence type="ECO:0000313" key="5">
    <source>
        <dbReference type="Proteomes" id="UP000774750"/>
    </source>
</evidence>
<dbReference type="GO" id="GO:0006412">
    <property type="term" value="P:translation"/>
    <property type="evidence" value="ECO:0007669"/>
    <property type="project" value="UniProtKB-UniRule"/>
</dbReference>
<dbReference type="PANTHER" id="PTHR10458:SF22">
    <property type="entry name" value="PEPTIDE DEFORMYLASE"/>
    <property type="match status" value="1"/>
</dbReference>
<dbReference type="HAMAP" id="MF_00163">
    <property type="entry name" value="Pep_deformylase"/>
    <property type="match status" value="1"/>
</dbReference>
<keyword evidence="3 4" id="KW-0378">Hydrolase</keyword>
<dbReference type="EC" id="3.5.1.88" evidence="3"/>
<feature type="binding site" evidence="3">
    <location>
        <position position="137"/>
    </location>
    <ligand>
        <name>Fe cation</name>
        <dbReference type="ChEBI" id="CHEBI:24875"/>
    </ligand>
</feature>